<evidence type="ECO:0000256" key="9">
    <source>
        <dbReference type="ARBA" id="ARBA00023054"/>
    </source>
</evidence>
<dbReference type="SMART" id="SM00136">
    <property type="entry name" value="LamNT"/>
    <property type="match status" value="1"/>
</dbReference>
<dbReference type="InterPro" id="IPR013015">
    <property type="entry name" value="Laminin_IV_B"/>
</dbReference>
<dbReference type="SUPFAM" id="SSF58104">
    <property type="entry name" value="Methyl-accepting chemotaxis protein (MCP) signaling domain"/>
    <property type="match status" value="1"/>
</dbReference>
<sequence length="1790" mass="200502">MEGCLSLAKSLLLYFGLITLIKSVLNQHLVNEYVGGAARARNWGNINKGYVPVEPHPCEQSSCYPATGNLLIGREKQLSASSTCGLYEQQRYCIVSHLEDRKKCFWCDSRPSKIMKPHLNHSIQNVVYRYYPGTKLKSWWQSENGKENVSIQLDLEKEFHFTHLIMTFKTFRPAAMYIERSYDFGKTWKVYRYFAHKCADSFPGIPERYSQNLTDVICESRYSNVAPSTNGELIFRVLPPNMHIDNPYSEEVQNLLKVTNLRIRFVKLHTLGDDLLDPREEIQEKYYYAVTDMVVRGSCSCYGHANRCLPLPGMETKPDMVHGRCECTHNTKGSNCEECEDFFNDLPWRPAIGKQTNACKRCNCNNHATSCHFDPAVYEQTGRISGGVCDGCRHNTMGPNCEQCKPFYYRDPLRDIQDPEVCRPCDCDPVGSTDAGACDSTTDPINGLEAGKCHCKTNVEGRRCDYCKNGFWNFTSDNPDGCQPCTCDILGTIGNQGCNAYSGECTCKRYVKGRNCDQCLPEYWGLSDKRDGCQACDCDPGGSYDNNCDVITGQCKCREHMTGRQCDIAQQQHFTASLDFLLYEAELAQGSATCQVVIREPYRDGRPPSWTGTGFMKAPEGSYIEFQITNIKTSMDYDIAIRYEPTLPENWNDVTLTVIRPDPIDPQGPCASTHPSDDTKRVSLPSNSRSAIAFPPTCLEAGKSYIVRIDFNNYKYGTSTPSASILVDSIVLVPRIEKIPWFQGSVPAEARRREYEEHRCDIALENPNIPLSEVCKQHHKSIGAYIFNGAFSCQCDPTGSTSKLCNDHGGACSCKLNVVGRRCDRCAPGTYGFGPEGCKACDCNSIGALNNFCNVTTGQCKCRSNTYGRECDQCRTGFWNFPNCERCDCNGHADICDSRTGVCIDCKDHTEGHHCDYCKEGFYGDPRIGFDIPCRPCPCPGFKEAFHSFADRCILDSQTKDVVCECKEGYAGSKCDVCADNYYGNPEIPGGSCQLCDCSNKIDPLVPGNCDPHTGKCLRCLYDTTGDHCEICRDGFFRLSIDDNCQPCTCQFLGTNETAGPCDRETGQCKCLPNVIGKDCDKCEKNHWKIASGKGCEPCDCDPLGSMNPQCNEYEGQCLCKENFGGRQCNECRENYWGNPREDKCIECLCNPEGSKTPQCDRKTGNCVCREGIGGRSCDECARGYLGTAPYCSPCGECFDNWDRILKEHENKTLHIIERGKNIKKIGATGAYTKEFDEMQNQLDEIEQLLNSTTNIDIDQIEDKINNLANQIQDAKGESPDELLNNVTKDIKLSEIKLNELRKDMEKLVAQTQELRNNGTTLQEADVQGALNLVRMAKDKAATAAHKAEHTQSIVDYAERQCKAAENLVNVTEAEFKRMQQENEQALDRIKENITNLNNMIPELNKLVCDGTSNSPDDSCDSICGGAGCGSCGESVSCQDGAKQQALFALSYANDTEKTLKEKEEAAEKFFRNISQLNTTQAKNSAQETLDKANKLYSNFNNSLQAVNNIKKQIDDFINQNNSTPDEIRQLAEKVLKKDINLTKEEIQTLQKKIQEALETLTNPDKIILETRDDLQRVHKLKEDADNAKAKSSDILKTAEGIKEALLNSSVAQNDADEAITDANKNIDTVHELLTKIGAIAEEAHNKTQETSGNIKDLSRNLTDLQNNMRNNERFAQRVIEEAAKVHQEANHTNKTANELLNRYDNIKYMLSNTSRVIEDSKVKANELSERAYNITHKIESTESEIKQLISSSSDQLLKNLENEIDQLINRMHAYSAVIEERHNHYKSCT</sequence>
<dbReference type="FunFam" id="2.10.25.10:FF:000101">
    <property type="entry name" value="Laminin subunit beta 1"/>
    <property type="match status" value="1"/>
</dbReference>
<dbReference type="InterPro" id="IPR050440">
    <property type="entry name" value="Laminin/Netrin_ECM"/>
</dbReference>
<feature type="domain" description="Laminin EGF-like" evidence="17">
    <location>
        <begin position="1148"/>
        <end position="1194"/>
    </location>
</feature>
<evidence type="ECO:0000256" key="11">
    <source>
        <dbReference type="ARBA" id="ARBA00023180"/>
    </source>
</evidence>
<keyword evidence="10 13" id="KW-1015">Disulfide bond</keyword>
<evidence type="ECO:0000256" key="2">
    <source>
        <dbReference type="ARBA" id="ARBA00022525"/>
    </source>
</evidence>
<dbReference type="FunFam" id="2.170.300.10:FF:000004">
    <property type="entry name" value="Laminin subunit beta 1"/>
    <property type="match status" value="1"/>
</dbReference>
<evidence type="ECO:0000256" key="14">
    <source>
        <dbReference type="SAM" id="Coils"/>
    </source>
</evidence>
<feature type="domain" description="Laminin N-terminal" evidence="19">
    <location>
        <begin position="59"/>
        <end position="298"/>
    </location>
</feature>
<feature type="domain" description="Laminin IV type B" evidence="18">
    <location>
        <begin position="575"/>
        <end position="787"/>
    </location>
</feature>
<reference evidence="21" key="1">
    <citation type="submission" date="2025-08" db="UniProtKB">
        <authorList>
            <consortium name="RefSeq"/>
        </authorList>
    </citation>
    <scope>IDENTIFICATION</scope>
    <source>
        <tissue evidence="21">Entire body</tissue>
    </source>
</reference>
<keyword evidence="11" id="KW-0325">Glycoprotein</keyword>
<evidence type="ECO:0000313" key="20">
    <source>
        <dbReference type="Proteomes" id="UP000192223"/>
    </source>
</evidence>
<dbReference type="Pfam" id="PF00055">
    <property type="entry name" value="Laminin_N"/>
    <property type="match status" value="1"/>
</dbReference>
<dbReference type="PROSITE" id="PS51117">
    <property type="entry name" value="LAMININ_NTER"/>
    <property type="match status" value="1"/>
</dbReference>
<feature type="chain" id="PRO_5028960998" evidence="16">
    <location>
        <begin position="27"/>
        <end position="1790"/>
    </location>
</feature>
<dbReference type="FunFam" id="2.10.25.10:FF:000065">
    <property type="entry name" value="Laminin subunit beta 1"/>
    <property type="match status" value="1"/>
</dbReference>
<evidence type="ECO:0000256" key="4">
    <source>
        <dbReference type="ARBA" id="ARBA00022553"/>
    </source>
</evidence>
<dbReference type="PROSITE" id="PS51116">
    <property type="entry name" value="LAMININ_IVB"/>
    <property type="match status" value="1"/>
</dbReference>
<keyword evidence="3" id="KW-0272">Extracellular matrix</keyword>
<dbReference type="InterPro" id="IPR000742">
    <property type="entry name" value="EGF"/>
</dbReference>
<dbReference type="GO" id="GO:0043256">
    <property type="term" value="C:laminin complex"/>
    <property type="evidence" value="ECO:0007669"/>
    <property type="project" value="TreeGrafter"/>
</dbReference>
<dbReference type="KEGG" id="apln:108738244"/>
<keyword evidence="2" id="KW-0964">Secreted</keyword>
<dbReference type="FunFam" id="2.170.300.10:FF:000001">
    <property type="entry name" value="Laminin subunit beta-1"/>
    <property type="match status" value="1"/>
</dbReference>
<dbReference type="Proteomes" id="UP000192223">
    <property type="component" value="Unplaced"/>
</dbReference>
<feature type="disulfide bond" evidence="13">
    <location>
        <begin position="793"/>
        <end position="805"/>
    </location>
</feature>
<comment type="caution">
    <text evidence="13">Lacks conserved residue(s) required for the propagation of feature annotation.</text>
</comment>
<feature type="disulfide bond" evidence="13">
    <location>
        <begin position="455"/>
        <end position="464"/>
    </location>
</feature>
<dbReference type="Pfam" id="PF21199">
    <property type="entry name" value="LAMININ_IV_B"/>
    <property type="match status" value="1"/>
</dbReference>
<protein>
    <submittedName>
        <fullName evidence="21">Laminin subunit beta-1</fullName>
    </submittedName>
</protein>
<dbReference type="RefSeq" id="XP_025834665.1">
    <property type="nucleotide sequence ID" value="XM_025978880.1"/>
</dbReference>
<name>A0A7F5RFH5_AGRPL</name>
<evidence type="ECO:0000259" key="19">
    <source>
        <dbReference type="PROSITE" id="PS51117"/>
    </source>
</evidence>
<feature type="disulfide bond" evidence="13">
    <location>
        <begin position="843"/>
        <end position="860"/>
    </location>
</feature>
<evidence type="ECO:0000256" key="10">
    <source>
        <dbReference type="ARBA" id="ARBA00023157"/>
    </source>
</evidence>
<dbReference type="PROSITE" id="PS01248">
    <property type="entry name" value="EGF_LAM_1"/>
    <property type="match status" value="5"/>
</dbReference>
<dbReference type="CTD" id="34068"/>
<dbReference type="GO" id="GO:0007411">
    <property type="term" value="P:axon guidance"/>
    <property type="evidence" value="ECO:0007669"/>
    <property type="project" value="TreeGrafter"/>
</dbReference>
<dbReference type="GO" id="GO:0016477">
    <property type="term" value="P:cell migration"/>
    <property type="evidence" value="ECO:0007669"/>
    <property type="project" value="TreeGrafter"/>
</dbReference>
<dbReference type="FunFam" id="2.10.25.10:FF:000084">
    <property type="entry name" value="Laminin subunit alpha 3"/>
    <property type="match status" value="1"/>
</dbReference>
<feature type="disulfide bond" evidence="13">
    <location>
        <begin position="1020"/>
        <end position="1029"/>
    </location>
</feature>
<dbReference type="InterPro" id="IPR056863">
    <property type="entry name" value="LMN_ATRN_NET-like_EGF"/>
</dbReference>
<feature type="disulfide bond" evidence="13">
    <location>
        <begin position="1120"/>
        <end position="1129"/>
    </location>
</feature>
<dbReference type="FunFam" id="2.10.25.10:FF:000280">
    <property type="entry name" value="Laminin subunit beta 4"/>
    <property type="match status" value="1"/>
</dbReference>
<dbReference type="PROSITE" id="PS50027">
    <property type="entry name" value="EGF_LAM_2"/>
    <property type="match status" value="10"/>
</dbReference>
<dbReference type="FunFam" id="2.10.25.10:FF:000138">
    <property type="entry name" value="Laminin subunit beta 1"/>
    <property type="match status" value="1"/>
</dbReference>
<feature type="disulfide bond" evidence="13">
    <location>
        <begin position="906"/>
        <end position="915"/>
    </location>
</feature>
<evidence type="ECO:0000313" key="21">
    <source>
        <dbReference type="RefSeq" id="XP_025834665.1"/>
    </source>
</evidence>
<dbReference type="FunFam" id="2.60.120.260:FF:000010">
    <property type="entry name" value="Laminin subunit beta 1"/>
    <property type="match status" value="1"/>
</dbReference>
<dbReference type="FunFam" id="2.10.25.10:FF:000135">
    <property type="entry name" value="Laminin subunit beta 4"/>
    <property type="match status" value="2"/>
</dbReference>
<feature type="domain" description="Laminin EGF-like" evidence="17">
    <location>
        <begin position="996"/>
        <end position="1047"/>
    </location>
</feature>
<dbReference type="PRINTS" id="PR00011">
    <property type="entry name" value="EGFLAMININ"/>
</dbReference>
<organism evidence="20 21">
    <name type="scientific">Agrilus planipennis</name>
    <name type="common">Emerald ash borer</name>
    <name type="synonym">Agrilus marcopoli</name>
    <dbReference type="NCBI Taxonomy" id="224129"/>
    <lineage>
        <taxon>Eukaryota</taxon>
        <taxon>Metazoa</taxon>
        <taxon>Ecdysozoa</taxon>
        <taxon>Arthropoda</taxon>
        <taxon>Hexapoda</taxon>
        <taxon>Insecta</taxon>
        <taxon>Pterygota</taxon>
        <taxon>Neoptera</taxon>
        <taxon>Endopterygota</taxon>
        <taxon>Coleoptera</taxon>
        <taxon>Polyphaga</taxon>
        <taxon>Elateriformia</taxon>
        <taxon>Buprestoidea</taxon>
        <taxon>Buprestidae</taxon>
        <taxon>Agrilinae</taxon>
        <taxon>Agrilus</taxon>
    </lineage>
</organism>
<comment type="subcellular location">
    <subcellularLocation>
        <location evidence="1">Secreted</location>
        <location evidence="1">Extracellular space</location>
        <location evidence="1">Extracellular matrix</location>
        <location evidence="1">Basement membrane</location>
    </subcellularLocation>
</comment>
<feature type="coiled-coil region" evidence="14">
    <location>
        <begin position="1355"/>
        <end position="1407"/>
    </location>
</feature>
<dbReference type="CDD" id="cd00055">
    <property type="entry name" value="EGF_Lam"/>
    <property type="match status" value="13"/>
</dbReference>
<dbReference type="FunFam" id="2.10.25.10:FF:000145">
    <property type="entry name" value="Laminin subunit beta 1"/>
    <property type="match status" value="1"/>
</dbReference>
<feature type="domain" description="Laminin EGF-like" evidence="17">
    <location>
        <begin position="793"/>
        <end position="840"/>
    </location>
</feature>
<dbReference type="InterPro" id="IPR002049">
    <property type="entry name" value="LE_dom"/>
</dbReference>
<evidence type="ECO:0000256" key="12">
    <source>
        <dbReference type="ARBA" id="ARBA00023292"/>
    </source>
</evidence>
<evidence type="ECO:0000259" key="17">
    <source>
        <dbReference type="PROSITE" id="PS50027"/>
    </source>
</evidence>
<feature type="disulfide bond" evidence="13">
    <location>
        <begin position="1071"/>
        <end position="1080"/>
    </location>
</feature>
<evidence type="ECO:0000256" key="3">
    <source>
        <dbReference type="ARBA" id="ARBA00022530"/>
    </source>
</evidence>
<dbReference type="FunCoup" id="A0A7F5RFH5">
    <property type="interactions" value="70"/>
</dbReference>
<evidence type="ECO:0000256" key="8">
    <source>
        <dbReference type="ARBA" id="ARBA00022889"/>
    </source>
</evidence>
<dbReference type="SMART" id="SM00181">
    <property type="entry name" value="EGF"/>
    <property type="match status" value="9"/>
</dbReference>
<feature type="coiled-coil region" evidence="14">
    <location>
        <begin position="1229"/>
        <end position="1318"/>
    </location>
</feature>
<dbReference type="SUPFAM" id="SSF57196">
    <property type="entry name" value="EGF/Laminin"/>
    <property type="match status" value="13"/>
</dbReference>
<evidence type="ECO:0000256" key="15">
    <source>
        <dbReference type="SAM" id="MobiDB-lite"/>
    </source>
</evidence>
<keyword evidence="9 14" id="KW-0175">Coiled coil</keyword>
<dbReference type="PANTHER" id="PTHR10574:SF375">
    <property type="entry name" value="LAMININ SUBUNIT BETA-1"/>
    <property type="match status" value="1"/>
</dbReference>
<feature type="disulfide bond" evidence="13">
    <location>
        <begin position="1150"/>
        <end position="1167"/>
    </location>
</feature>
<feature type="disulfide bond" evidence="13">
    <location>
        <begin position="1169"/>
        <end position="1178"/>
    </location>
</feature>
<dbReference type="Pfam" id="PF24973">
    <property type="entry name" value="EGF_LMN_ATRN"/>
    <property type="match status" value="2"/>
</dbReference>
<feature type="coiled-coil region" evidence="14">
    <location>
        <begin position="1648"/>
        <end position="1675"/>
    </location>
</feature>
<feature type="domain" description="Laminin EGF-like" evidence="17">
    <location>
        <begin position="425"/>
        <end position="484"/>
    </location>
</feature>
<evidence type="ECO:0000256" key="5">
    <source>
        <dbReference type="ARBA" id="ARBA00022729"/>
    </source>
</evidence>
<feature type="coiled-coil region" evidence="14">
    <location>
        <begin position="1533"/>
        <end position="1560"/>
    </location>
</feature>
<dbReference type="InterPro" id="IPR008211">
    <property type="entry name" value="Laminin_N"/>
</dbReference>
<dbReference type="GO" id="GO:0070831">
    <property type="term" value="P:basement membrane assembly"/>
    <property type="evidence" value="ECO:0007669"/>
    <property type="project" value="TreeGrafter"/>
</dbReference>
<feature type="coiled-coil region" evidence="14">
    <location>
        <begin position="1453"/>
        <end position="1503"/>
    </location>
</feature>
<keyword evidence="4" id="KW-0597">Phosphoprotein</keyword>
<feature type="domain" description="Laminin EGF-like" evidence="17">
    <location>
        <begin position="362"/>
        <end position="424"/>
    </location>
</feature>
<feature type="disulfide bond" evidence="13">
    <location>
        <begin position="814"/>
        <end position="823"/>
    </location>
</feature>
<feature type="domain" description="Laminin EGF-like" evidence="17">
    <location>
        <begin position="841"/>
        <end position="886"/>
    </location>
</feature>
<dbReference type="InParanoid" id="A0A7F5RFH5"/>
<keyword evidence="6" id="KW-0677">Repeat</keyword>
<evidence type="ECO:0000256" key="16">
    <source>
        <dbReference type="SAM" id="SignalP"/>
    </source>
</evidence>
<dbReference type="Pfam" id="PF00053">
    <property type="entry name" value="EGF_laminin"/>
    <property type="match status" value="11"/>
</dbReference>
<feature type="coiled-coil region" evidence="14">
    <location>
        <begin position="1751"/>
        <end position="1778"/>
    </location>
</feature>
<keyword evidence="8" id="KW-0130">Cell adhesion</keyword>
<dbReference type="Gene3D" id="2.10.25.10">
    <property type="entry name" value="Laminin"/>
    <property type="match status" value="11"/>
</dbReference>
<dbReference type="PANTHER" id="PTHR10574">
    <property type="entry name" value="NETRIN/LAMININ-RELATED"/>
    <property type="match status" value="1"/>
</dbReference>
<keyword evidence="20" id="KW-1185">Reference proteome</keyword>
<feature type="disulfide bond" evidence="13">
    <location>
        <begin position="795"/>
        <end position="812"/>
    </location>
</feature>
<gene>
    <name evidence="21" type="primary">LOC108738244</name>
</gene>
<evidence type="ECO:0000256" key="6">
    <source>
        <dbReference type="ARBA" id="ARBA00022737"/>
    </source>
</evidence>
<keyword evidence="5 16" id="KW-0732">Signal</keyword>
<dbReference type="Gene3D" id="2.170.300.10">
    <property type="entry name" value="Tie2 ligand-binding domain superfamily"/>
    <property type="match status" value="1"/>
</dbReference>
<keyword evidence="12 13" id="KW-0424">Laminin EGF-like domain</keyword>
<keyword evidence="7" id="KW-0084">Basement membrane</keyword>
<dbReference type="GeneID" id="108738244"/>
<proteinExistence type="predicted"/>
<accession>A0A7F5RFH5</accession>
<dbReference type="FunFam" id="2.10.25.10:FF:000130">
    <property type="entry name" value="Laminin subunit beta 1"/>
    <property type="match status" value="1"/>
</dbReference>
<dbReference type="Gene3D" id="2.60.120.260">
    <property type="entry name" value="Galactose-binding domain-like"/>
    <property type="match status" value="1"/>
</dbReference>
<feature type="disulfide bond" evidence="13">
    <location>
        <begin position="1148"/>
        <end position="1160"/>
    </location>
</feature>
<feature type="domain" description="Laminin EGF-like" evidence="17">
    <location>
        <begin position="1099"/>
        <end position="1147"/>
    </location>
</feature>
<feature type="disulfide bond" evidence="13">
    <location>
        <begin position="841"/>
        <end position="853"/>
    </location>
</feature>
<feature type="region of interest" description="Disordered" evidence="15">
    <location>
        <begin position="662"/>
        <end position="684"/>
    </location>
</feature>
<dbReference type="GO" id="GO:0009887">
    <property type="term" value="P:animal organ morphogenesis"/>
    <property type="evidence" value="ECO:0007669"/>
    <property type="project" value="TreeGrafter"/>
</dbReference>
<dbReference type="GO" id="GO:0034446">
    <property type="term" value="P:substrate adhesion-dependent cell spreading"/>
    <property type="evidence" value="ECO:0007669"/>
    <property type="project" value="TreeGrafter"/>
</dbReference>
<feature type="disulfide bond" evidence="13">
    <location>
        <begin position="1101"/>
        <end position="1118"/>
    </location>
</feature>
<dbReference type="SMART" id="SM00180">
    <property type="entry name" value="EGF_Lam"/>
    <property type="match status" value="13"/>
</dbReference>
<feature type="disulfide bond" evidence="13">
    <location>
        <begin position="519"/>
        <end position="533"/>
    </location>
</feature>
<dbReference type="GO" id="GO:0009888">
    <property type="term" value="P:tissue development"/>
    <property type="evidence" value="ECO:0007669"/>
    <property type="project" value="TreeGrafter"/>
</dbReference>
<feature type="domain" description="Laminin EGF-like" evidence="17">
    <location>
        <begin position="485"/>
        <end position="535"/>
    </location>
</feature>
<evidence type="ECO:0000259" key="18">
    <source>
        <dbReference type="PROSITE" id="PS51116"/>
    </source>
</evidence>
<dbReference type="GO" id="GO:0030054">
    <property type="term" value="C:cell junction"/>
    <property type="evidence" value="ECO:0007669"/>
    <property type="project" value="UniProtKB-ARBA"/>
</dbReference>
<evidence type="ECO:0000256" key="13">
    <source>
        <dbReference type="PROSITE-ProRule" id="PRU00460"/>
    </source>
</evidence>
<feature type="disulfide bond" evidence="13">
    <location>
        <begin position="507"/>
        <end position="516"/>
    </location>
</feature>
<feature type="disulfide bond" evidence="13">
    <location>
        <begin position="392"/>
        <end position="401"/>
    </location>
</feature>
<feature type="domain" description="Laminin EGF-like" evidence="17">
    <location>
        <begin position="1048"/>
        <end position="1098"/>
    </location>
</feature>
<feature type="disulfide bond" evidence="13">
    <location>
        <begin position="862"/>
        <end position="871"/>
    </location>
</feature>
<feature type="domain" description="Laminin EGF-like" evidence="17">
    <location>
        <begin position="887"/>
        <end position="936"/>
    </location>
</feature>
<evidence type="ECO:0000256" key="7">
    <source>
        <dbReference type="ARBA" id="ARBA00022869"/>
    </source>
</evidence>
<evidence type="ECO:0000256" key="1">
    <source>
        <dbReference type="ARBA" id="ARBA00004302"/>
    </source>
</evidence>
<feature type="signal peptide" evidence="16">
    <location>
        <begin position="1"/>
        <end position="26"/>
    </location>
</feature>
<dbReference type="FunFam" id="2.10.25.10:FF:000011">
    <property type="entry name" value="Cadherin EGF LAG seven-pass G-type receptor"/>
    <property type="match status" value="2"/>
</dbReference>
<dbReference type="OrthoDB" id="5985440at2759"/>
<feature type="disulfide bond" evidence="13">
    <location>
        <begin position="1099"/>
        <end position="1111"/>
    </location>
</feature>